<comment type="caution">
    <text evidence="1">The sequence shown here is derived from an EMBL/GenBank/DDBJ whole genome shotgun (WGS) entry which is preliminary data.</text>
</comment>
<organism evidence="1">
    <name type="scientific">mine drainage metagenome</name>
    <dbReference type="NCBI Taxonomy" id="410659"/>
    <lineage>
        <taxon>unclassified sequences</taxon>
        <taxon>metagenomes</taxon>
        <taxon>ecological metagenomes</taxon>
    </lineage>
</organism>
<name>A0A1J5S282_9ZZZZ</name>
<accession>A0A1J5S282</accession>
<dbReference type="EMBL" id="MLJW01000158">
    <property type="protein sequence ID" value="OIQ95875.1"/>
    <property type="molecule type" value="Genomic_DNA"/>
</dbReference>
<dbReference type="SUPFAM" id="SSF48452">
    <property type="entry name" value="TPR-like"/>
    <property type="match status" value="1"/>
</dbReference>
<evidence type="ECO:0008006" key="2">
    <source>
        <dbReference type="Google" id="ProtNLM"/>
    </source>
</evidence>
<sequence length="93" mass="9799">MTARKGKGKAALPPRQGMTIEQAIAAAYGHWTAGQAAQAEHLCRQVLAAWPEHPDALHLLGLLAHGSGNRGARSTICAGPARHRALRPCFTAT</sequence>
<dbReference type="InterPro" id="IPR011990">
    <property type="entry name" value="TPR-like_helical_dom_sf"/>
</dbReference>
<reference evidence="1" key="1">
    <citation type="submission" date="2016-10" db="EMBL/GenBank/DDBJ databases">
        <title>Sequence of Gallionella enrichment culture.</title>
        <authorList>
            <person name="Poehlein A."/>
            <person name="Muehling M."/>
            <person name="Daniel R."/>
        </authorList>
    </citation>
    <scope>NUCLEOTIDE SEQUENCE</scope>
</reference>
<dbReference type="Gene3D" id="1.25.40.10">
    <property type="entry name" value="Tetratricopeptide repeat domain"/>
    <property type="match status" value="1"/>
</dbReference>
<proteinExistence type="predicted"/>
<protein>
    <recommendedName>
        <fullName evidence="2">Tetratricopeptide repeat protein</fullName>
    </recommendedName>
</protein>
<evidence type="ECO:0000313" key="1">
    <source>
        <dbReference type="EMBL" id="OIQ95875.1"/>
    </source>
</evidence>
<gene>
    <name evidence="1" type="ORF">GALL_221210</name>
</gene>
<dbReference type="AlphaFoldDB" id="A0A1J5S282"/>